<dbReference type="EMBL" id="NVPQ01000017">
    <property type="protein sequence ID" value="PDY42068.1"/>
    <property type="molecule type" value="Genomic_DNA"/>
</dbReference>
<evidence type="ECO:0000313" key="2">
    <source>
        <dbReference type="Proteomes" id="UP000220111"/>
    </source>
</evidence>
<dbReference type="Gene3D" id="3.40.630.30">
    <property type="match status" value="1"/>
</dbReference>
<evidence type="ECO:0000313" key="1">
    <source>
        <dbReference type="EMBL" id="PDY42068.1"/>
    </source>
</evidence>
<dbReference type="Proteomes" id="UP000220111">
    <property type="component" value="Unassembled WGS sequence"/>
</dbReference>
<accession>A0A2B5P3E6</accession>
<organism evidence="1 2">
    <name type="scientific">Bacillus wiedmannii</name>
    <dbReference type="NCBI Taxonomy" id="1890302"/>
    <lineage>
        <taxon>Bacteria</taxon>
        <taxon>Bacillati</taxon>
        <taxon>Bacillota</taxon>
        <taxon>Bacilli</taxon>
        <taxon>Bacillales</taxon>
        <taxon>Bacillaceae</taxon>
        <taxon>Bacillus</taxon>
        <taxon>Bacillus cereus group</taxon>
    </lineage>
</organism>
<dbReference type="AlphaFoldDB" id="A0A2B5P3E6"/>
<comment type="caution">
    <text evidence="1">The sequence shown here is derived from an EMBL/GenBank/DDBJ whole genome shotgun (WGS) entry which is preliminary data.</text>
</comment>
<proteinExistence type="predicted"/>
<evidence type="ECO:0008006" key="3">
    <source>
        <dbReference type="Google" id="ProtNLM"/>
    </source>
</evidence>
<name>A0A2B5P3E6_9BACI</name>
<sequence>MLSKFDSIIYRLIKECEYRDIFKIEEKSYSMPWHPETFIFWVKKLNGTFIVAEHENDLIGFCGIGFTKKGAIYF</sequence>
<dbReference type="RefSeq" id="WP_048560161.1">
    <property type="nucleotide sequence ID" value="NZ_CP133557.1"/>
</dbReference>
<reference evidence="1 2" key="1">
    <citation type="submission" date="2017-09" db="EMBL/GenBank/DDBJ databases">
        <title>Large-scale bioinformatics analysis of Bacillus genomes uncovers conserved roles of natural products in bacterial physiology.</title>
        <authorList>
            <consortium name="Agbiome Team Llc"/>
            <person name="Bleich R.M."/>
            <person name="Grubbs K.J."/>
            <person name="Santa Maria K.C."/>
            <person name="Allen S.E."/>
            <person name="Farag S."/>
            <person name="Shank E.A."/>
            <person name="Bowers A."/>
        </authorList>
    </citation>
    <scope>NUCLEOTIDE SEQUENCE [LARGE SCALE GENOMIC DNA]</scope>
    <source>
        <strain evidence="1 2">AFS098222</strain>
    </source>
</reference>
<gene>
    <name evidence="1" type="ORF">COO17_08970</name>
</gene>
<protein>
    <recommendedName>
        <fullName evidence="3">GNAT family N-acetyltransferase</fullName>
    </recommendedName>
</protein>
<dbReference type="InterPro" id="IPR016181">
    <property type="entry name" value="Acyl_CoA_acyltransferase"/>
</dbReference>
<dbReference type="SUPFAM" id="SSF55729">
    <property type="entry name" value="Acyl-CoA N-acyltransferases (Nat)"/>
    <property type="match status" value="1"/>
</dbReference>